<dbReference type="AlphaFoldDB" id="A0AAV6HNP3"/>
<accession>A0AAV6HNP3</accession>
<dbReference type="Proteomes" id="UP000823749">
    <property type="component" value="Unassembled WGS sequence"/>
</dbReference>
<dbReference type="EMBL" id="JACTNZ010000036">
    <property type="protein sequence ID" value="KAG5512854.1"/>
    <property type="molecule type" value="Genomic_DNA"/>
</dbReference>
<reference evidence="1" key="1">
    <citation type="submission" date="2020-08" db="EMBL/GenBank/DDBJ databases">
        <title>Plant Genome Project.</title>
        <authorList>
            <person name="Zhang R.-G."/>
        </authorList>
    </citation>
    <scope>NUCLEOTIDE SEQUENCE</scope>
    <source>
        <strain evidence="1">WSP0</strain>
        <tissue evidence="1">Leaf</tissue>
    </source>
</reference>
<protein>
    <submittedName>
        <fullName evidence="1">Uncharacterized protein</fullName>
    </submittedName>
</protein>
<evidence type="ECO:0000313" key="1">
    <source>
        <dbReference type="EMBL" id="KAG5512854.1"/>
    </source>
</evidence>
<sequence length="94" mass="11053">MLKRSMKKVSRTRFASELEDDILVVESTELRGVERPRLFSVIQLMMDAIGPLELSLQAKIKHGCWMTRFSSHGDIGVKREPRWLFHWNHSYLQP</sequence>
<organism evidence="1 2">
    <name type="scientific">Rhododendron griersonianum</name>
    <dbReference type="NCBI Taxonomy" id="479676"/>
    <lineage>
        <taxon>Eukaryota</taxon>
        <taxon>Viridiplantae</taxon>
        <taxon>Streptophyta</taxon>
        <taxon>Embryophyta</taxon>
        <taxon>Tracheophyta</taxon>
        <taxon>Spermatophyta</taxon>
        <taxon>Magnoliopsida</taxon>
        <taxon>eudicotyledons</taxon>
        <taxon>Gunneridae</taxon>
        <taxon>Pentapetalae</taxon>
        <taxon>asterids</taxon>
        <taxon>Ericales</taxon>
        <taxon>Ericaceae</taxon>
        <taxon>Ericoideae</taxon>
        <taxon>Rhodoreae</taxon>
        <taxon>Rhododendron</taxon>
    </lineage>
</organism>
<proteinExistence type="predicted"/>
<gene>
    <name evidence="1" type="ORF">RHGRI_038680</name>
</gene>
<name>A0AAV6HNP3_9ERIC</name>
<comment type="caution">
    <text evidence="1">The sequence shown here is derived from an EMBL/GenBank/DDBJ whole genome shotgun (WGS) entry which is preliminary data.</text>
</comment>
<keyword evidence="2" id="KW-1185">Reference proteome</keyword>
<evidence type="ECO:0000313" key="2">
    <source>
        <dbReference type="Proteomes" id="UP000823749"/>
    </source>
</evidence>